<protein>
    <submittedName>
        <fullName evidence="1">SDR family oxidoreductase</fullName>
    </submittedName>
</protein>
<accession>A0ABT5SRC6</accession>
<reference evidence="1 2" key="1">
    <citation type="submission" date="2023-02" db="EMBL/GenBank/DDBJ databases">
        <title>Genome sequencing required for Actinomycetospora new species description.</title>
        <authorList>
            <person name="Saimee Y."/>
            <person name="Duangmal K."/>
        </authorList>
    </citation>
    <scope>NUCLEOTIDE SEQUENCE [LARGE SCALE GENOMIC DNA]</scope>
    <source>
        <strain evidence="1 2">DW7H6</strain>
    </source>
</reference>
<gene>
    <name evidence="1" type="ORF">PGB27_08530</name>
</gene>
<dbReference type="RefSeq" id="WP_274199937.1">
    <property type="nucleotide sequence ID" value="NZ_JAQZAO010000003.1"/>
</dbReference>
<dbReference type="Proteomes" id="UP001300763">
    <property type="component" value="Unassembled WGS sequence"/>
</dbReference>
<evidence type="ECO:0000313" key="2">
    <source>
        <dbReference type="Proteomes" id="UP001300763"/>
    </source>
</evidence>
<dbReference type="EMBL" id="JAQZAO010000003">
    <property type="protein sequence ID" value="MDD7965395.1"/>
    <property type="molecule type" value="Genomic_DNA"/>
</dbReference>
<keyword evidence="2" id="KW-1185">Reference proteome</keyword>
<sequence>MRKTFEAAHVIPRPGRPEDVAAAAAFLFSDDAAFRTGEILPVDSGWNTQGSAG</sequence>
<proteinExistence type="predicted"/>
<name>A0ABT5SRC6_9PSEU</name>
<dbReference type="InterPro" id="IPR036291">
    <property type="entry name" value="NAD(P)-bd_dom_sf"/>
</dbReference>
<comment type="caution">
    <text evidence="1">The sequence shown here is derived from an EMBL/GenBank/DDBJ whole genome shotgun (WGS) entry which is preliminary data.</text>
</comment>
<dbReference type="Gene3D" id="3.40.50.720">
    <property type="entry name" value="NAD(P)-binding Rossmann-like Domain"/>
    <property type="match status" value="1"/>
</dbReference>
<dbReference type="SUPFAM" id="SSF51735">
    <property type="entry name" value="NAD(P)-binding Rossmann-fold domains"/>
    <property type="match status" value="1"/>
</dbReference>
<evidence type="ECO:0000313" key="1">
    <source>
        <dbReference type="EMBL" id="MDD7965395.1"/>
    </source>
</evidence>
<dbReference type="InterPro" id="IPR002347">
    <property type="entry name" value="SDR_fam"/>
</dbReference>
<organism evidence="1 2">
    <name type="scientific">Actinomycetospora lemnae</name>
    <dbReference type="NCBI Taxonomy" id="3019891"/>
    <lineage>
        <taxon>Bacteria</taxon>
        <taxon>Bacillati</taxon>
        <taxon>Actinomycetota</taxon>
        <taxon>Actinomycetes</taxon>
        <taxon>Pseudonocardiales</taxon>
        <taxon>Pseudonocardiaceae</taxon>
        <taxon>Actinomycetospora</taxon>
    </lineage>
</organism>
<dbReference type="Pfam" id="PF13561">
    <property type="entry name" value="adh_short_C2"/>
    <property type="match status" value="1"/>
</dbReference>